<dbReference type="SUPFAM" id="SSF52467">
    <property type="entry name" value="DHS-like NAD/FAD-binding domain"/>
    <property type="match status" value="1"/>
</dbReference>
<dbReference type="Gene3D" id="3.40.50.620">
    <property type="entry name" value="HUPs"/>
    <property type="match status" value="1"/>
</dbReference>
<sequence>MKLLLVGEVHDGRLTTETAELFGFAARLGAEASMVIAGSVDDLPAFDGRLYRAEGGHEFDATFHKRLVLDAIEREQPDAVALLHSSYGWELAPRVAFAMNAAQVSGVVGLDDDGGYVVECCNGKMLRTVRPLTDLAVLTIQPGAFAAAPMAGSPEAIAIEAAQDAAIEFLGCIEPERGIDLSRAEVIVSAGRGIGSEEQVELVRALASALGGEVGASRPVVDAGWLERARQVGSSGQSVSPSLYVACGISGAIQHLAGMKNSGFVLAVNTDRDAPIASVADVLVVADLAEFLPALTTAIRARK</sequence>
<keyword evidence="2" id="KW-0813">Transport</keyword>
<evidence type="ECO:0000256" key="6">
    <source>
        <dbReference type="PIRSR" id="PIRSR000089-1"/>
    </source>
</evidence>
<evidence type="ECO:0000256" key="1">
    <source>
        <dbReference type="ARBA" id="ARBA00005817"/>
    </source>
</evidence>
<feature type="binding site" evidence="6">
    <location>
        <position position="192"/>
    </location>
    <ligand>
        <name>FAD</name>
        <dbReference type="ChEBI" id="CHEBI:57692"/>
    </ligand>
</feature>
<dbReference type="GO" id="GO:0009055">
    <property type="term" value="F:electron transfer activity"/>
    <property type="evidence" value="ECO:0007669"/>
    <property type="project" value="InterPro"/>
</dbReference>
<dbReference type="InterPro" id="IPR001308">
    <property type="entry name" value="ETF_a/FixB"/>
</dbReference>
<proteinExistence type="inferred from homology"/>
<dbReference type="Pfam" id="PF01012">
    <property type="entry name" value="ETF"/>
    <property type="match status" value="1"/>
</dbReference>
<dbReference type="AlphaFoldDB" id="A0A5C4S7F6"/>
<comment type="cofactor">
    <cofactor evidence="6">
        <name>FAD</name>
        <dbReference type="ChEBI" id="CHEBI:57692"/>
    </cofactor>
    <text evidence="6">Binds 1 FAD per dimer.</text>
</comment>
<dbReference type="PIRSF" id="PIRSF000089">
    <property type="entry name" value="Electra_flavoP_a"/>
    <property type="match status" value="1"/>
</dbReference>
<accession>A0A5C4S7F6</accession>
<dbReference type="GO" id="GO:0033539">
    <property type="term" value="P:fatty acid beta-oxidation using acyl-CoA dehydrogenase"/>
    <property type="evidence" value="ECO:0007669"/>
    <property type="project" value="TreeGrafter"/>
</dbReference>
<evidence type="ECO:0000313" key="8">
    <source>
        <dbReference type="EMBL" id="TNJ38691.1"/>
    </source>
</evidence>
<gene>
    <name evidence="8" type="ORF">FGF66_07500</name>
</gene>
<keyword evidence="9" id="KW-1185">Reference proteome</keyword>
<evidence type="ECO:0000313" key="9">
    <source>
        <dbReference type="Proteomes" id="UP000308271"/>
    </source>
</evidence>
<dbReference type="RefSeq" id="WP_139457047.1">
    <property type="nucleotide sequence ID" value="NZ_VDCH01000014.1"/>
</dbReference>
<keyword evidence="4 6" id="KW-0274">FAD</keyword>
<dbReference type="SMART" id="SM00893">
    <property type="entry name" value="ETF"/>
    <property type="match status" value="1"/>
</dbReference>
<dbReference type="InterPro" id="IPR029035">
    <property type="entry name" value="DHS-like_NAD/FAD-binding_dom"/>
</dbReference>
<dbReference type="InterPro" id="IPR014731">
    <property type="entry name" value="ETF_asu_C"/>
</dbReference>
<dbReference type="Gene3D" id="3.40.50.1220">
    <property type="entry name" value="TPP-binding domain"/>
    <property type="match status" value="1"/>
</dbReference>
<organism evidence="8 9">
    <name type="scientific">Chlorobaculum thiosulfatiphilum</name>
    <name type="common">Chlorobium limicola f.sp. thiosulfatophilum</name>
    <dbReference type="NCBI Taxonomy" id="115852"/>
    <lineage>
        <taxon>Bacteria</taxon>
        <taxon>Pseudomonadati</taxon>
        <taxon>Chlorobiota</taxon>
        <taxon>Chlorobiia</taxon>
        <taxon>Chlorobiales</taxon>
        <taxon>Chlorobiaceae</taxon>
        <taxon>Chlorobaculum</taxon>
    </lineage>
</organism>
<feature type="binding site" evidence="6">
    <location>
        <begin position="217"/>
        <end position="218"/>
    </location>
    <ligand>
        <name>FAD</name>
        <dbReference type="ChEBI" id="CHEBI:57692"/>
    </ligand>
</feature>
<reference evidence="8 9" key="1">
    <citation type="submission" date="2019-05" db="EMBL/GenBank/DDBJ databases">
        <title>Draft Whole-Genome sequence of the green sulfur bacterium Chlorobaculum thiosulfatiphilum DSM 249.</title>
        <authorList>
            <person name="Meyer T.E."/>
            <person name="Kyndt J.A."/>
        </authorList>
    </citation>
    <scope>NUCLEOTIDE SEQUENCE [LARGE SCALE GENOMIC DNA]</scope>
    <source>
        <strain evidence="8 9">DSM 249</strain>
    </source>
</reference>
<evidence type="ECO:0000259" key="7">
    <source>
        <dbReference type="SMART" id="SM00893"/>
    </source>
</evidence>
<dbReference type="InterPro" id="IPR014730">
    <property type="entry name" value="ETF_a/b_N"/>
</dbReference>
<keyword evidence="5" id="KW-0249">Electron transport</keyword>
<dbReference type="GO" id="GO:0050660">
    <property type="term" value="F:flavin adenine dinucleotide binding"/>
    <property type="evidence" value="ECO:0007669"/>
    <property type="project" value="InterPro"/>
</dbReference>
<dbReference type="PROSITE" id="PS00696">
    <property type="entry name" value="ETF_ALPHA"/>
    <property type="match status" value="1"/>
</dbReference>
<keyword evidence="3" id="KW-0285">Flavoprotein</keyword>
<evidence type="ECO:0000256" key="4">
    <source>
        <dbReference type="ARBA" id="ARBA00022827"/>
    </source>
</evidence>
<dbReference type="InterPro" id="IPR018206">
    <property type="entry name" value="ETF_asu_C_CS"/>
</dbReference>
<dbReference type="SUPFAM" id="SSF52402">
    <property type="entry name" value="Adenine nucleotide alpha hydrolases-like"/>
    <property type="match status" value="1"/>
</dbReference>
<name>A0A5C4S7F6_CHLTI</name>
<feature type="domain" description="Electron transfer flavoprotein alpha/beta-subunit N-terminal" evidence="7">
    <location>
        <begin position="3"/>
        <end position="173"/>
    </location>
</feature>
<evidence type="ECO:0000256" key="5">
    <source>
        <dbReference type="ARBA" id="ARBA00022982"/>
    </source>
</evidence>
<dbReference type="PANTHER" id="PTHR43153:SF1">
    <property type="entry name" value="ELECTRON TRANSFER FLAVOPROTEIN SUBUNIT ALPHA, MITOCHONDRIAL"/>
    <property type="match status" value="1"/>
</dbReference>
<evidence type="ECO:0000256" key="3">
    <source>
        <dbReference type="ARBA" id="ARBA00022630"/>
    </source>
</evidence>
<dbReference type="EMBL" id="VDCH01000014">
    <property type="protein sequence ID" value="TNJ38691.1"/>
    <property type="molecule type" value="Genomic_DNA"/>
</dbReference>
<feature type="binding site" evidence="6">
    <location>
        <begin position="231"/>
        <end position="235"/>
    </location>
    <ligand>
        <name>FAD</name>
        <dbReference type="ChEBI" id="CHEBI:57692"/>
    </ligand>
</feature>
<dbReference type="Proteomes" id="UP000308271">
    <property type="component" value="Unassembled WGS sequence"/>
</dbReference>
<dbReference type="OrthoDB" id="9770286at2"/>
<feature type="binding site" evidence="6">
    <location>
        <position position="269"/>
    </location>
    <ligand>
        <name>FAD</name>
        <dbReference type="ChEBI" id="CHEBI:57692"/>
    </ligand>
</feature>
<feature type="binding site" evidence="6">
    <location>
        <begin position="248"/>
        <end position="255"/>
    </location>
    <ligand>
        <name>FAD</name>
        <dbReference type="ChEBI" id="CHEBI:57692"/>
    </ligand>
</feature>
<comment type="caution">
    <text evidence="8">The sequence shown here is derived from an EMBL/GenBank/DDBJ whole genome shotgun (WGS) entry which is preliminary data.</text>
</comment>
<dbReference type="InterPro" id="IPR014729">
    <property type="entry name" value="Rossmann-like_a/b/a_fold"/>
</dbReference>
<protein>
    <submittedName>
        <fullName evidence="8">Electron transfer flavoprotein subunit alpha/FixB family protein</fullName>
    </submittedName>
</protein>
<dbReference type="Pfam" id="PF00766">
    <property type="entry name" value="ETF_alpha"/>
    <property type="match status" value="1"/>
</dbReference>
<comment type="similarity">
    <text evidence="1">Belongs to the ETF alpha-subunit/FixB family.</text>
</comment>
<dbReference type="PANTHER" id="PTHR43153">
    <property type="entry name" value="ELECTRON TRANSFER FLAVOPROTEIN ALPHA"/>
    <property type="match status" value="1"/>
</dbReference>
<evidence type="ECO:0000256" key="2">
    <source>
        <dbReference type="ARBA" id="ARBA00022448"/>
    </source>
</evidence>